<name>A0A178M405_9CHLR</name>
<gene>
    <name evidence="2" type="ORF">A6A03_03600</name>
</gene>
<dbReference type="InterPro" id="IPR001173">
    <property type="entry name" value="Glyco_trans_2-like"/>
</dbReference>
<dbReference type="Proteomes" id="UP000078287">
    <property type="component" value="Unassembled WGS sequence"/>
</dbReference>
<dbReference type="PANTHER" id="PTHR43179">
    <property type="entry name" value="RHAMNOSYLTRANSFERASE WBBL"/>
    <property type="match status" value="1"/>
</dbReference>
<dbReference type="GO" id="GO:0016740">
    <property type="term" value="F:transferase activity"/>
    <property type="evidence" value="ECO:0007669"/>
    <property type="project" value="UniProtKB-KW"/>
</dbReference>
<sequence>MLAIVIVSWNVKELLRRCLTAVKASLAAGNLAAEIIVVDNDSHDGTPAMVRSEFPDVQVIEAGANLGFTAGNNLALRRLLQRPDGGPEFVLLLNPDTEPVADAIPQLVAFLQNHPAAIAVGPRLLYGDGSLQSSRRRFPTPLTMVWESTPWERLWPNNPWKRQYHCADRDPHRIQRVGWLVGAALLVRTAAIRQAGLLDERFFMYSEELEWQWRLQWRQPAPPPPNGSRSESVEVGSQIWYLPEVTVIHHEGQSSEQVPVGRHRYFQASRLLLARMWYGWPAAALLRRLIWLGYQYELVVEALKLALGHRPALRRQRIVTYRQVLDALDRLAIM</sequence>
<dbReference type="InterPro" id="IPR029044">
    <property type="entry name" value="Nucleotide-diphossugar_trans"/>
</dbReference>
<dbReference type="EMBL" id="LWQS01000082">
    <property type="protein sequence ID" value="OAN42813.1"/>
    <property type="molecule type" value="Genomic_DNA"/>
</dbReference>
<keyword evidence="2" id="KW-0808">Transferase</keyword>
<dbReference type="OrthoDB" id="9771846at2"/>
<comment type="caution">
    <text evidence="2">The sequence shown here is derived from an EMBL/GenBank/DDBJ whole genome shotgun (WGS) entry which is preliminary data.</text>
</comment>
<dbReference type="Pfam" id="PF00535">
    <property type="entry name" value="Glycos_transf_2"/>
    <property type="match status" value="1"/>
</dbReference>
<dbReference type="SUPFAM" id="SSF53448">
    <property type="entry name" value="Nucleotide-diphospho-sugar transferases"/>
    <property type="match status" value="1"/>
</dbReference>
<evidence type="ECO:0000313" key="3">
    <source>
        <dbReference type="Proteomes" id="UP000078287"/>
    </source>
</evidence>
<dbReference type="CDD" id="cd04186">
    <property type="entry name" value="GT_2_like_c"/>
    <property type="match status" value="1"/>
</dbReference>
<evidence type="ECO:0000313" key="2">
    <source>
        <dbReference type="EMBL" id="OAN42813.1"/>
    </source>
</evidence>
<dbReference type="PANTHER" id="PTHR43179:SF7">
    <property type="entry name" value="RHAMNOSYLTRANSFERASE WBBL"/>
    <property type="match status" value="1"/>
</dbReference>
<keyword evidence="3" id="KW-1185">Reference proteome</keyword>
<reference evidence="2 3" key="1">
    <citation type="submission" date="2016-04" db="EMBL/GenBank/DDBJ databases">
        <title>Chloroflexus islandicus sp. nov., a thermophilic filamentous anoxygenic phototrophic bacterium from geyser Strokkur (Iceland).</title>
        <authorList>
            <person name="Gaisin V.A."/>
            <person name="Kalashnikov A.M."/>
            <person name="Sukhacheva M.V."/>
            <person name="Grouzdev D.S."/>
            <person name="Ivanov T.M."/>
            <person name="Kuznetsov B."/>
            <person name="Gorlenko V.M."/>
        </authorList>
    </citation>
    <scope>NUCLEOTIDE SEQUENCE [LARGE SCALE GENOMIC DNA]</scope>
    <source>
        <strain evidence="3">isl-2</strain>
    </source>
</reference>
<dbReference type="Gene3D" id="3.90.550.10">
    <property type="entry name" value="Spore Coat Polysaccharide Biosynthesis Protein SpsA, Chain A"/>
    <property type="match status" value="1"/>
</dbReference>
<protein>
    <submittedName>
        <fullName evidence="2">Glycosyl transferase</fullName>
    </submittedName>
</protein>
<accession>A0A178M405</accession>
<dbReference type="AlphaFoldDB" id="A0A178M405"/>
<feature type="domain" description="Glycosyltransferase 2-like" evidence="1">
    <location>
        <begin position="4"/>
        <end position="146"/>
    </location>
</feature>
<dbReference type="STRING" id="1707952.A6A03_03600"/>
<proteinExistence type="predicted"/>
<organism evidence="2 3">
    <name type="scientific">Chloroflexus islandicus</name>
    <dbReference type="NCBI Taxonomy" id="1707952"/>
    <lineage>
        <taxon>Bacteria</taxon>
        <taxon>Bacillati</taxon>
        <taxon>Chloroflexota</taxon>
        <taxon>Chloroflexia</taxon>
        <taxon>Chloroflexales</taxon>
        <taxon>Chloroflexineae</taxon>
        <taxon>Chloroflexaceae</taxon>
        <taxon>Chloroflexus</taxon>
    </lineage>
</organism>
<evidence type="ECO:0000259" key="1">
    <source>
        <dbReference type="Pfam" id="PF00535"/>
    </source>
</evidence>